<sequence>MPFDDLINLIETLKRRIEAHRQSLQQNEIRTRTALIDPLLTALGWDVADPGLVTPEYSVGQGRADYALNGSDAIPAAMVEAKRLNHALNDDERMQMLNYANARGVRYAAVTDGDIWELYEVFKYATLEDRRLLSVKIASTPAHQLALQLLLLWRPNLASGVPVPAQEPVWGTRRETTTTEAFHPPVETPLPQTGSAPPSVVTHQPKQQRSSGSFKAHYCVDGKTWRECPNATALMLSIVAWCGQQHRDGADNYYEKLSHTCLRGDRPILVKERVTEIAEKWYSGKEVNGWYIFNNLTNSAKKEMIEEILRTCIRQNSTSPILGQDIQVKMPND</sequence>
<dbReference type="Gene3D" id="3.90.1570.30">
    <property type="match status" value="1"/>
</dbReference>
<evidence type="ECO:0000256" key="1">
    <source>
        <dbReference type="SAM" id="Coils"/>
    </source>
</evidence>
<reference evidence="3" key="1">
    <citation type="submission" date="2019-09" db="EMBL/GenBank/DDBJ databases">
        <title>Characterisation of the sponge microbiome using genome-centric metagenomics.</title>
        <authorList>
            <person name="Engelberts J.P."/>
            <person name="Robbins S.J."/>
            <person name="De Goeij J.M."/>
            <person name="Aranda M."/>
            <person name="Bell S.C."/>
            <person name="Webster N.S."/>
        </authorList>
    </citation>
    <scope>NUCLEOTIDE SEQUENCE</scope>
    <source>
        <strain evidence="3">SB0676_bin_10</strain>
    </source>
</reference>
<proteinExistence type="predicted"/>
<feature type="region of interest" description="Disordered" evidence="2">
    <location>
        <begin position="182"/>
        <end position="207"/>
    </location>
</feature>
<protein>
    <recommendedName>
        <fullName evidence="4">Type I restriction enzyme R protein N-terminal domain-containing protein</fullName>
    </recommendedName>
</protein>
<organism evidence="3">
    <name type="scientific">Synechococcus sp. SB0676_bin_10</name>
    <dbReference type="NCBI Taxonomy" id="2604869"/>
    <lineage>
        <taxon>Bacteria</taxon>
        <taxon>Bacillati</taxon>
        <taxon>Cyanobacteriota</taxon>
        <taxon>Cyanophyceae</taxon>
        <taxon>Synechococcales</taxon>
        <taxon>Synechococcaceae</taxon>
        <taxon>Synechococcus</taxon>
    </lineage>
</organism>
<comment type="caution">
    <text evidence="3">The sequence shown here is derived from an EMBL/GenBank/DDBJ whole genome shotgun (WGS) entry which is preliminary data.</text>
</comment>
<feature type="coiled-coil region" evidence="1">
    <location>
        <begin position="3"/>
        <end position="30"/>
    </location>
</feature>
<dbReference type="EMBL" id="VYDO01000294">
    <property type="protein sequence ID" value="MYG39157.1"/>
    <property type="molecule type" value="Genomic_DNA"/>
</dbReference>
<name>A0A6B1FAA2_9SYNE</name>
<feature type="compositionally biased region" description="Polar residues" evidence="2">
    <location>
        <begin position="190"/>
        <end position="207"/>
    </location>
</feature>
<evidence type="ECO:0000313" key="3">
    <source>
        <dbReference type="EMBL" id="MYG39157.1"/>
    </source>
</evidence>
<dbReference type="AlphaFoldDB" id="A0A6B1FAA2"/>
<accession>A0A6B1FAA2</accession>
<evidence type="ECO:0000256" key="2">
    <source>
        <dbReference type="SAM" id="MobiDB-lite"/>
    </source>
</evidence>
<keyword evidence="1" id="KW-0175">Coiled coil</keyword>
<gene>
    <name evidence="3" type="ORF">F4162_09470</name>
</gene>
<evidence type="ECO:0008006" key="4">
    <source>
        <dbReference type="Google" id="ProtNLM"/>
    </source>
</evidence>